<gene>
    <name evidence="1" type="ORF">SAG0164_11740</name>
</gene>
<evidence type="ECO:0000313" key="2">
    <source>
        <dbReference type="Proteomes" id="UP000015176"/>
    </source>
</evidence>
<reference evidence="1 2" key="1">
    <citation type="submission" date="2012-07" db="EMBL/GenBank/DDBJ databases">
        <authorList>
            <person name="Moroni P."/>
            <person name="Richards V.P."/>
            <person name="Durkin S.A.S."/>
            <person name="Kim M."/>
            <person name="Pavinski Bitar P.D."/>
            <person name="Stanhope M.J."/>
            <person name="Town C.D."/>
            <person name="Zadoks R.N."/>
            <person name="Venter J.C."/>
        </authorList>
    </citation>
    <scope>NUCLEOTIDE SEQUENCE [LARGE SCALE GENOMIC DNA]</scope>
    <source>
        <strain evidence="1 2">MRI Z1-216</strain>
    </source>
</reference>
<comment type="caution">
    <text evidence="1">The sequence shown here is derived from an EMBL/GenBank/DDBJ whole genome shotgun (WGS) entry which is preliminary data.</text>
</comment>
<organism evidence="1 2">
    <name type="scientific">Streptococcus agalactiae MRI Z1-216</name>
    <dbReference type="NCBI Taxonomy" id="1154879"/>
    <lineage>
        <taxon>Bacteria</taxon>
        <taxon>Bacillati</taxon>
        <taxon>Bacillota</taxon>
        <taxon>Bacilli</taxon>
        <taxon>Lactobacillales</taxon>
        <taxon>Streptococcaceae</taxon>
        <taxon>Streptococcus</taxon>
    </lineage>
</organism>
<dbReference type="AlphaFoldDB" id="A0AAD3A5C0"/>
<protein>
    <submittedName>
        <fullName evidence="1">Uncharacterized protein</fullName>
    </submittedName>
</protein>
<dbReference type="Proteomes" id="UP000015176">
    <property type="component" value="Unassembled WGS sequence"/>
</dbReference>
<name>A0AAD3A5C0_STRAG</name>
<dbReference type="EMBL" id="ALSF01000013">
    <property type="protein sequence ID" value="EPU43197.1"/>
    <property type="molecule type" value="Genomic_DNA"/>
</dbReference>
<evidence type="ECO:0000313" key="1">
    <source>
        <dbReference type="EMBL" id="EPU43197.1"/>
    </source>
</evidence>
<sequence length="39" mass="4676">MIPETLKMNPEFIGKAYYEKLEQLLVLFLEKQENINVTF</sequence>
<proteinExistence type="predicted"/>
<accession>A0AAD3A5C0</accession>